<protein>
    <submittedName>
        <fullName evidence="1">Uncharacterized protein</fullName>
    </submittedName>
</protein>
<name>A0A098LG34_9BACT</name>
<proteinExistence type="predicted"/>
<evidence type="ECO:0000313" key="1">
    <source>
        <dbReference type="EMBL" id="GAL85397.1"/>
    </source>
</evidence>
<dbReference type="RefSeq" id="WP_052430168.1">
    <property type="nucleotide sequence ID" value="NZ_BBLT01000005.1"/>
</dbReference>
<dbReference type="EMBL" id="BBLT01000005">
    <property type="protein sequence ID" value="GAL85397.1"/>
    <property type="molecule type" value="Genomic_DNA"/>
</dbReference>
<dbReference type="AlphaFoldDB" id="A0A098LG34"/>
<comment type="caution">
    <text evidence="1">The sequence shown here is derived from an EMBL/GenBank/DDBJ whole genome shotgun (WGS) entry which is preliminary data.</text>
</comment>
<dbReference type="OrthoDB" id="9800034at2"/>
<dbReference type="eggNOG" id="COG3339">
    <property type="taxonomic scope" value="Bacteria"/>
</dbReference>
<accession>A0A098LG34</accession>
<dbReference type="GO" id="GO:0012505">
    <property type="term" value="C:endomembrane system"/>
    <property type="evidence" value="ECO:0007669"/>
    <property type="project" value="UniProtKB-SubCell"/>
</dbReference>
<keyword evidence="2" id="KW-1185">Reference proteome</keyword>
<organism evidence="1 2">
    <name type="scientific">Sporocytophaga myxococcoides</name>
    <dbReference type="NCBI Taxonomy" id="153721"/>
    <lineage>
        <taxon>Bacteria</taxon>
        <taxon>Pseudomonadati</taxon>
        <taxon>Bacteroidota</taxon>
        <taxon>Cytophagia</taxon>
        <taxon>Cytophagales</taxon>
        <taxon>Cytophagaceae</taxon>
        <taxon>Sporocytophaga</taxon>
    </lineage>
</organism>
<gene>
    <name evidence="1" type="ORF">MYP_2626</name>
</gene>
<dbReference type="Proteomes" id="UP000030185">
    <property type="component" value="Unassembled WGS sequence"/>
</dbReference>
<reference evidence="1 2" key="1">
    <citation type="submission" date="2014-09" db="EMBL/GenBank/DDBJ databases">
        <title>Sporocytophaga myxococcoides PG-01 genome sequencing.</title>
        <authorList>
            <person name="Liu L."/>
            <person name="Gao P.J."/>
            <person name="Chen G.J."/>
            <person name="Wang L.S."/>
        </authorList>
    </citation>
    <scope>NUCLEOTIDE SEQUENCE [LARGE SCALE GENOMIC DNA]</scope>
    <source>
        <strain evidence="1 2">PG-01</strain>
    </source>
</reference>
<dbReference type="STRING" id="153721.MYP_2626"/>
<sequence>MKGFGSNGDKGPIDLDQIKTEWIKKLISFGTSFTKGAHADALKEVVDKFYDPEAKRFKFEVISREASLAKRMLKAVLKGEYRNVSPFLLIQVGLVFSYFYFDIDFISDKIPLLGAVDDIAVILWLMDGFKDELDKFEVWESERSIRLA</sequence>
<evidence type="ECO:0000313" key="2">
    <source>
        <dbReference type="Proteomes" id="UP000030185"/>
    </source>
</evidence>